<dbReference type="InterPro" id="IPR013762">
    <property type="entry name" value="Integrase-like_cat_sf"/>
</dbReference>
<organism evidence="5 6">
    <name type="scientific">Paenibacillus alvei</name>
    <name type="common">Bacillus alvei</name>
    <dbReference type="NCBI Taxonomy" id="44250"/>
    <lineage>
        <taxon>Bacteria</taxon>
        <taxon>Bacillati</taxon>
        <taxon>Bacillota</taxon>
        <taxon>Bacilli</taxon>
        <taxon>Bacillales</taxon>
        <taxon>Paenibacillaceae</taxon>
        <taxon>Paenibacillus</taxon>
    </lineage>
</organism>
<dbReference type="PANTHER" id="PTHR30349:SF41">
    <property type="entry name" value="INTEGRASE_RECOMBINASE PROTEIN MJ0367-RELATED"/>
    <property type="match status" value="1"/>
</dbReference>
<proteinExistence type="inferred from homology"/>
<keyword evidence="3" id="KW-0233">DNA recombination</keyword>
<keyword evidence="2" id="KW-0238">DNA-binding</keyword>
<evidence type="ECO:0000259" key="4">
    <source>
        <dbReference type="PROSITE" id="PS51898"/>
    </source>
</evidence>
<dbReference type="InterPro" id="IPR050090">
    <property type="entry name" value="Tyrosine_recombinase_XerCD"/>
</dbReference>
<sequence>MNKDKSTNHDIVGTIWENEKKSAWFASTTHFISNIRINSSLSEIKDNNNTTSTRVGDDVSIKALLNDTVIMLKPLTRGKKSSIYDWVMNQLVKPNFSSLGILRSVSRIRTKTSPIDYLKQYELALDLVVFFSNKIGIPIKLVQDNHLVNLPLLNEFIESTYWDYVRKRCMRRILGSLCLNTETVNTIMNRAQISKPRRESLSHPDIEAYIKSQIARGLRTVTLNTNRMYYMIFLRWLSFEYKPFSKYNTESIPLRQFTAVHLEDFKLHLLVQIKLEKLSQHKASDIFYEICAMFRVFYQMEIVPKDISNNVTPIPFKHYVYRDIPNDDEITSFFDAIVNYSPDPFYHQLAYALMLYMGLRTGEVKQLKWEYIDLESQQMFIYQSGRTNDIIHIPKKIAALMKSVTVAKEQSFVFDKKLDLYSYYTIFSRIAGWKFPGGPYLLRHTFVTKHSLNPNCTPQDLMKLARHKRPETTMLYVHRASRQLQSAINQINFN</sequence>
<dbReference type="InterPro" id="IPR002104">
    <property type="entry name" value="Integrase_catalytic"/>
</dbReference>
<evidence type="ECO:0000256" key="1">
    <source>
        <dbReference type="ARBA" id="ARBA00008857"/>
    </source>
</evidence>
<comment type="similarity">
    <text evidence="1">Belongs to the 'phage' integrase family.</text>
</comment>
<dbReference type="GO" id="GO:0006310">
    <property type="term" value="P:DNA recombination"/>
    <property type="evidence" value="ECO:0007669"/>
    <property type="project" value="UniProtKB-KW"/>
</dbReference>
<dbReference type="SUPFAM" id="SSF56349">
    <property type="entry name" value="DNA breaking-rejoining enzymes"/>
    <property type="match status" value="1"/>
</dbReference>
<feature type="domain" description="Tyr recombinase" evidence="4">
    <location>
        <begin position="320"/>
        <end position="489"/>
    </location>
</feature>
<dbReference type="EMBL" id="JABFOR010000037">
    <property type="protein sequence ID" value="NOJ73120.1"/>
    <property type="molecule type" value="Genomic_DNA"/>
</dbReference>
<dbReference type="GO" id="GO:0003677">
    <property type="term" value="F:DNA binding"/>
    <property type="evidence" value="ECO:0007669"/>
    <property type="project" value="UniProtKB-KW"/>
</dbReference>
<evidence type="ECO:0000256" key="3">
    <source>
        <dbReference type="ARBA" id="ARBA00023172"/>
    </source>
</evidence>
<gene>
    <name evidence="5" type="ORF">HMI46_21530</name>
</gene>
<dbReference type="RefSeq" id="WP_171418738.1">
    <property type="nucleotide sequence ID" value="NZ_JABFOR010000037.1"/>
</dbReference>
<reference evidence="5 6" key="1">
    <citation type="submission" date="2020-05" db="EMBL/GenBank/DDBJ databases">
        <title>Whole genome sequencing and identification of novel metabolites from Paenibacillus alvei strain JR949.</title>
        <authorList>
            <person name="Rajendhran J."/>
            <person name="Sree Pranav P."/>
            <person name="Mahalakshmi B."/>
            <person name="Karthikeyan R."/>
        </authorList>
    </citation>
    <scope>NUCLEOTIDE SEQUENCE [LARGE SCALE GENOMIC DNA]</scope>
    <source>
        <strain evidence="5 6">JR949</strain>
    </source>
</reference>
<dbReference type="InterPro" id="IPR011010">
    <property type="entry name" value="DNA_brk_join_enz"/>
</dbReference>
<dbReference type="Pfam" id="PF00589">
    <property type="entry name" value="Phage_integrase"/>
    <property type="match status" value="1"/>
</dbReference>
<dbReference type="Gene3D" id="1.10.443.10">
    <property type="entry name" value="Intergrase catalytic core"/>
    <property type="match status" value="1"/>
</dbReference>
<evidence type="ECO:0000313" key="5">
    <source>
        <dbReference type="EMBL" id="NOJ73120.1"/>
    </source>
</evidence>
<dbReference type="PANTHER" id="PTHR30349">
    <property type="entry name" value="PHAGE INTEGRASE-RELATED"/>
    <property type="match status" value="1"/>
</dbReference>
<dbReference type="Proteomes" id="UP000552038">
    <property type="component" value="Unassembled WGS sequence"/>
</dbReference>
<dbReference type="GO" id="GO:0015074">
    <property type="term" value="P:DNA integration"/>
    <property type="evidence" value="ECO:0007669"/>
    <property type="project" value="InterPro"/>
</dbReference>
<dbReference type="PROSITE" id="PS51898">
    <property type="entry name" value="TYR_RECOMBINASE"/>
    <property type="match status" value="1"/>
</dbReference>
<dbReference type="CDD" id="cd00397">
    <property type="entry name" value="DNA_BRE_C"/>
    <property type="match status" value="1"/>
</dbReference>
<evidence type="ECO:0000256" key="2">
    <source>
        <dbReference type="ARBA" id="ARBA00023125"/>
    </source>
</evidence>
<comment type="caution">
    <text evidence="5">The sequence shown here is derived from an EMBL/GenBank/DDBJ whole genome shotgun (WGS) entry which is preliminary data.</text>
</comment>
<evidence type="ECO:0000313" key="6">
    <source>
        <dbReference type="Proteomes" id="UP000552038"/>
    </source>
</evidence>
<protein>
    <submittedName>
        <fullName evidence="5">Site-specific integrase</fullName>
    </submittedName>
</protein>
<name>A0AAP7DKM1_PAEAL</name>
<accession>A0AAP7DKM1</accession>
<dbReference type="AlphaFoldDB" id="A0AAP7DKM1"/>